<evidence type="ECO:0000313" key="1">
    <source>
        <dbReference type="EMBL" id="MCK7594051.1"/>
    </source>
</evidence>
<accession>A0ABT0GHM7</accession>
<dbReference type="Gene3D" id="3.10.180.10">
    <property type="entry name" value="2,3-Dihydroxybiphenyl 1,2-Dioxygenase, domain 1"/>
    <property type="match status" value="1"/>
</dbReference>
<gene>
    <name evidence="1" type="ORF">M0G41_10235</name>
</gene>
<name>A0ABT0GHM7_9GAMM</name>
<keyword evidence="2" id="KW-1185">Reference proteome</keyword>
<reference evidence="1" key="1">
    <citation type="submission" date="2022-04" db="EMBL/GenBank/DDBJ databases">
        <title>Lysobacter sp. CAU 1642 isolated from sea sand.</title>
        <authorList>
            <person name="Kim W."/>
        </authorList>
    </citation>
    <scope>NUCLEOTIDE SEQUENCE</scope>
    <source>
        <strain evidence="1">CAU 1642</strain>
    </source>
</reference>
<comment type="caution">
    <text evidence="1">The sequence shown here is derived from an EMBL/GenBank/DDBJ whole genome shotgun (WGS) entry which is preliminary data.</text>
</comment>
<evidence type="ECO:0008006" key="3">
    <source>
        <dbReference type="Google" id="ProtNLM"/>
    </source>
</evidence>
<dbReference type="EMBL" id="JALNMH010000008">
    <property type="protein sequence ID" value="MCK7594051.1"/>
    <property type="molecule type" value="Genomic_DNA"/>
</dbReference>
<dbReference type="InterPro" id="IPR029068">
    <property type="entry name" value="Glyas_Bleomycin-R_OHBP_Dase"/>
</dbReference>
<dbReference type="Proteomes" id="UP001431449">
    <property type="component" value="Unassembled WGS sequence"/>
</dbReference>
<proteinExistence type="predicted"/>
<dbReference type="SUPFAM" id="SSF54593">
    <property type="entry name" value="Glyoxalase/Bleomycin resistance protein/Dihydroxybiphenyl dioxygenase"/>
    <property type="match status" value="1"/>
</dbReference>
<sequence>MIGVRAPMHASESPVVRAYWLVPDIEAALAAAVESGAEVAHPPMELAGLGRFAIYLQGGTQQGLWQV</sequence>
<protein>
    <recommendedName>
        <fullName evidence="3">VOC domain-containing protein</fullName>
    </recommendedName>
</protein>
<dbReference type="RefSeq" id="WP_248208983.1">
    <property type="nucleotide sequence ID" value="NZ_JALNMH010000008.1"/>
</dbReference>
<evidence type="ECO:0000313" key="2">
    <source>
        <dbReference type="Proteomes" id="UP001431449"/>
    </source>
</evidence>
<organism evidence="1 2">
    <name type="scientific">Pseudomarimonas salicorniae</name>
    <dbReference type="NCBI Taxonomy" id="2933270"/>
    <lineage>
        <taxon>Bacteria</taxon>
        <taxon>Pseudomonadati</taxon>
        <taxon>Pseudomonadota</taxon>
        <taxon>Gammaproteobacteria</taxon>
        <taxon>Lysobacterales</taxon>
        <taxon>Lysobacteraceae</taxon>
        <taxon>Pseudomarimonas</taxon>
    </lineage>
</organism>